<feature type="region of interest" description="Disordered" evidence="1">
    <location>
        <begin position="888"/>
        <end position="913"/>
    </location>
</feature>
<dbReference type="AlphaFoldDB" id="A0ABD3N831"/>
<evidence type="ECO:0000313" key="5">
    <source>
        <dbReference type="Proteomes" id="UP001530400"/>
    </source>
</evidence>
<keyword evidence="5" id="KW-1185">Reference proteome</keyword>
<gene>
    <name evidence="4" type="ORF">ACHAWO_012118</name>
</gene>
<feature type="compositionally biased region" description="Low complexity" evidence="1">
    <location>
        <begin position="326"/>
        <end position="349"/>
    </location>
</feature>
<feature type="compositionally biased region" description="Polar residues" evidence="1">
    <location>
        <begin position="351"/>
        <end position="364"/>
    </location>
</feature>
<evidence type="ECO:0000256" key="3">
    <source>
        <dbReference type="SAM" id="SignalP"/>
    </source>
</evidence>
<feature type="compositionally biased region" description="Polar residues" evidence="1">
    <location>
        <begin position="397"/>
        <end position="440"/>
    </location>
</feature>
<feature type="region of interest" description="Disordered" evidence="1">
    <location>
        <begin position="176"/>
        <end position="650"/>
    </location>
</feature>
<keyword evidence="3" id="KW-0732">Signal</keyword>
<feature type="compositionally biased region" description="Polar residues" evidence="1">
    <location>
        <begin position="605"/>
        <end position="639"/>
    </location>
</feature>
<feature type="compositionally biased region" description="Polar residues" evidence="1">
    <location>
        <begin position="288"/>
        <end position="299"/>
    </location>
</feature>
<keyword evidence="2" id="KW-1133">Transmembrane helix</keyword>
<feature type="compositionally biased region" description="Polar residues" evidence="1">
    <location>
        <begin position="538"/>
        <end position="588"/>
    </location>
</feature>
<organism evidence="4 5">
    <name type="scientific">Cyclotella atomus</name>
    <dbReference type="NCBI Taxonomy" id="382360"/>
    <lineage>
        <taxon>Eukaryota</taxon>
        <taxon>Sar</taxon>
        <taxon>Stramenopiles</taxon>
        <taxon>Ochrophyta</taxon>
        <taxon>Bacillariophyta</taxon>
        <taxon>Coscinodiscophyceae</taxon>
        <taxon>Thalassiosirophycidae</taxon>
        <taxon>Stephanodiscales</taxon>
        <taxon>Stephanodiscaceae</taxon>
        <taxon>Cyclotella</taxon>
    </lineage>
</organism>
<feature type="compositionally biased region" description="Basic and acidic residues" evidence="1">
    <location>
        <begin position="54"/>
        <end position="66"/>
    </location>
</feature>
<feature type="compositionally biased region" description="Low complexity" evidence="1">
    <location>
        <begin position="269"/>
        <end position="286"/>
    </location>
</feature>
<evidence type="ECO:0008006" key="6">
    <source>
        <dbReference type="Google" id="ProtNLM"/>
    </source>
</evidence>
<dbReference type="EMBL" id="JALLPJ020001272">
    <property type="protein sequence ID" value="KAL3772180.1"/>
    <property type="molecule type" value="Genomic_DNA"/>
</dbReference>
<sequence length="983" mass="104542">MRLILLASLAAAAKTSIKSAATPRRNLRPEHVSNDHDGAPYITVDDSTDDGVNDDNKEHDHNHEEKPLKQFEHVNFNISSHFKGWDDLHLNEDQNTNDDFDLPILGDDNINVGHVPLGQNSFPIEKNNRYCGYTFDNAVDTHCHNPTSCQFRRCPSGMTCYVLSKGVMTWCDDGDESDANNNGDEEEGDVIETEDGLQQNEAELTSSEPTEGWSEVPVEAPSTIPTRSPSLGPTSTPSSRPTENPSLAPTGQPTKIPSKKPSKNPTEEPSFTPTWTPTITPSIDPTLNPVSDSPTTTAPTMKPSDGPTESPTEMPTAVPTTEPSIAPSTSKPSNNPSVSPTSNPTVAPTKMPTSNPTASPITSKPTETPSASPTDPPSSSPTLVPSNEPTVAPVTALPSSHPTTAPSRSPSTNPTVTPSATPTDEPTASATTSEPSNTPTLEPPENPSASPVLIPTFTETEAPTLKPSKKPSKQPSPAPTEIPVSPSTSLTLNPSVVLSEVPSTYPTKSSSTSKPSVASSSTKPSEPPSSSPIIAPNVVTTMAQATADTSMSPSNVSSGFSTQTPSNKLEVDLSTSPITLNTLHPSVDSTTQPTESQSTSVPSPAATSEATINMKNPNVVTATTSPSNSDTTRSPSATLHPNDKFWKSPEPTMKVTPAPTFLLQTPEPTKLETAKPTDIEETVAVDFPKIDYVLLSTQGDLSDDAVANVELAVHTFLSAELAAYYDSFSGLNIIAVADQAVSRDLDLKKRSLRRQLAVATGTKVVFQGDIVFDGQSPTESDLTDTIITIGSESNQYLVSNITSTDDPELQEVTIVFVEASSDETSAPSTAPSVWVEDFVRTPDRIVESEETGQPAEARASIIIVSICGIAALTMLLFVFATRSRSPLEDEVQEDVTPAAKSPRVSQRNPPSEIDFESAEASAARSFHDSHNETVESGYYLNDNEASTIVSSVTDWNDYVTVDSRKVAGKSRVEVVNGSRSHEM</sequence>
<feature type="compositionally biased region" description="Polar residues" evidence="1">
    <location>
        <begin position="307"/>
        <end position="323"/>
    </location>
</feature>
<feature type="signal peptide" evidence="3">
    <location>
        <begin position="1"/>
        <end position="20"/>
    </location>
</feature>
<feature type="region of interest" description="Disordered" evidence="1">
    <location>
        <begin position="17"/>
        <end position="66"/>
    </location>
</feature>
<feature type="compositionally biased region" description="Polar residues" evidence="1">
    <location>
        <begin position="485"/>
        <end position="496"/>
    </location>
</feature>
<keyword evidence="2" id="KW-0472">Membrane</keyword>
<feature type="transmembrane region" description="Helical" evidence="2">
    <location>
        <begin position="859"/>
        <end position="880"/>
    </location>
</feature>
<feature type="compositionally biased region" description="Low complexity" evidence="1">
    <location>
        <begin position="589"/>
        <end position="604"/>
    </location>
</feature>
<feature type="chain" id="PRO_5044785046" description="SEA domain-containing protein" evidence="3">
    <location>
        <begin position="21"/>
        <end position="983"/>
    </location>
</feature>
<evidence type="ECO:0000256" key="2">
    <source>
        <dbReference type="SAM" id="Phobius"/>
    </source>
</evidence>
<feature type="compositionally biased region" description="Low complexity" evidence="1">
    <location>
        <begin position="225"/>
        <end position="246"/>
    </location>
</feature>
<keyword evidence="2" id="KW-0812">Transmembrane</keyword>
<evidence type="ECO:0000256" key="1">
    <source>
        <dbReference type="SAM" id="MobiDB-lite"/>
    </source>
</evidence>
<dbReference type="Proteomes" id="UP001530400">
    <property type="component" value="Unassembled WGS sequence"/>
</dbReference>
<reference evidence="4 5" key="1">
    <citation type="submission" date="2024-10" db="EMBL/GenBank/DDBJ databases">
        <title>Updated reference genomes for cyclostephanoid diatoms.</title>
        <authorList>
            <person name="Roberts W.R."/>
            <person name="Alverson A.J."/>
        </authorList>
    </citation>
    <scope>NUCLEOTIDE SEQUENCE [LARGE SCALE GENOMIC DNA]</scope>
    <source>
        <strain evidence="4 5">AJA010-31</strain>
    </source>
</reference>
<protein>
    <recommendedName>
        <fullName evidence="6">SEA domain-containing protein</fullName>
    </recommendedName>
</protein>
<evidence type="ECO:0000313" key="4">
    <source>
        <dbReference type="EMBL" id="KAL3772180.1"/>
    </source>
</evidence>
<feature type="compositionally biased region" description="Low complexity" evidence="1">
    <location>
        <begin position="502"/>
        <end position="524"/>
    </location>
</feature>
<feature type="compositionally biased region" description="Polar residues" evidence="1">
    <location>
        <begin position="196"/>
        <end position="209"/>
    </location>
</feature>
<feature type="compositionally biased region" description="Basic and acidic residues" evidence="1">
    <location>
        <begin position="27"/>
        <end position="38"/>
    </location>
</feature>
<accession>A0ABD3N831</accession>
<comment type="caution">
    <text evidence="4">The sequence shown here is derived from an EMBL/GenBank/DDBJ whole genome shotgun (WGS) entry which is preliminary data.</text>
</comment>
<feature type="compositionally biased region" description="Acidic residues" evidence="1">
    <location>
        <begin position="176"/>
        <end position="195"/>
    </location>
</feature>
<proteinExistence type="predicted"/>
<name>A0ABD3N831_9STRA</name>